<keyword evidence="7" id="KW-1185">Reference proteome</keyword>
<dbReference type="Pfam" id="PF01535">
    <property type="entry name" value="PPR"/>
    <property type="match status" value="2"/>
</dbReference>
<evidence type="ECO:0000313" key="5">
    <source>
        <dbReference type="EMBL" id="PNT77346.1"/>
    </source>
</evidence>
<evidence type="ECO:0000256" key="3">
    <source>
        <dbReference type="ARBA" id="ARBA00061659"/>
    </source>
</evidence>
<dbReference type="InterPro" id="IPR002885">
    <property type="entry name" value="PPR_rpt"/>
</dbReference>
<dbReference type="RefSeq" id="XP_003557865.1">
    <property type="nucleotide sequence ID" value="XM_003557817.4"/>
</dbReference>
<dbReference type="Gramene" id="PNT77346">
    <property type="protein sequence ID" value="PNT77346"/>
    <property type="gene ID" value="BRADI_1g61520v3"/>
</dbReference>
<dbReference type="OrthoDB" id="185373at2759"/>
<dbReference type="OMA" id="MKPKMEH"/>
<dbReference type="InterPro" id="IPR046960">
    <property type="entry name" value="PPR_At4g14850-like_plant"/>
</dbReference>
<evidence type="ECO:0000313" key="6">
    <source>
        <dbReference type="EnsemblPlants" id="PNT77346"/>
    </source>
</evidence>
<sequence>MQGRNRAESQWRPCSVSPRVPRYLRTAGALAAAVQSLIYARPTRPESACLHAQLLASGLRPTPDLLVKILILHLRCGSHRNARAVFDGMPTPTHAAHNYLVAGYFRLGLPEEALGVVRRIAGSTGRLDVFALSMALKLSAALALPGAAKEVHARVVRSVVEFDDILFAALVDAYVKNASLGYARRVHDMMPAPARRVVCSTSLIVGCMNEGLYREAETIFEGMEEKDAVVYNALIEGYSKTEETAESSLEVLKAMQRAGFRPTVSTCVSVLGACSLLSSPELGEQVQCHVIKSNIVSDIKAGSALLDMYSKCGRVEDARKVFDGMADRNVITWTSMIDGYGKNGLSEEALELFGEMRRRQQQRGVKPNHATFLSALSACARAGLMSQGQEILESMEREYSLKPRMEHYACMVDLLGRFGSVRRAYDFVRGIPARPNSDVWAALLGAATLHGDVDMANVASKEVFALSHAGRPGAYMAFSNTLAAAGKWDGVHQVREMMRSRGVLKDAACSWVGSENSSSAQ</sequence>
<dbReference type="GO" id="GO:0003723">
    <property type="term" value="F:RNA binding"/>
    <property type="evidence" value="ECO:0007669"/>
    <property type="project" value="InterPro"/>
</dbReference>
<keyword evidence="1" id="KW-0677">Repeat</keyword>
<dbReference type="Pfam" id="PF13041">
    <property type="entry name" value="PPR_2"/>
    <property type="match status" value="1"/>
</dbReference>
<evidence type="ECO:0000256" key="2">
    <source>
        <dbReference type="ARBA" id="ARBA00022946"/>
    </source>
</evidence>
<reference evidence="5 6" key="1">
    <citation type="journal article" date="2010" name="Nature">
        <title>Genome sequencing and analysis of the model grass Brachypodium distachyon.</title>
        <authorList>
            <consortium name="International Brachypodium Initiative"/>
        </authorList>
    </citation>
    <scope>NUCLEOTIDE SEQUENCE [LARGE SCALE GENOMIC DNA]</scope>
    <source>
        <strain evidence="5">Bd21</strain>
        <strain evidence="6">cv. Bd21</strain>
    </source>
</reference>
<comment type="similarity">
    <text evidence="3">Belongs to the PPR family. PCMP-E subfamily.</text>
</comment>
<dbReference type="FunFam" id="1.25.40.10:FF:000920">
    <property type="entry name" value="Os03g0369700 protein"/>
    <property type="match status" value="1"/>
</dbReference>
<dbReference type="Pfam" id="PF20431">
    <property type="entry name" value="E_motif"/>
    <property type="match status" value="1"/>
</dbReference>
<organism evidence="5">
    <name type="scientific">Brachypodium distachyon</name>
    <name type="common">Purple false brome</name>
    <name type="synonym">Trachynia distachya</name>
    <dbReference type="NCBI Taxonomy" id="15368"/>
    <lineage>
        <taxon>Eukaryota</taxon>
        <taxon>Viridiplantae</taxon>
        <taxon>Streptophyta</taxon>
        <taxon>Embryophyta</taxon>
        <taxon>Tracheophyta</taxon>
        <taxon>Spermatophyta</taxon>
        <taxon>Magnoliopsida</taxon>
        <taxon>Liliopsida</taxon>
        <taxon>Poales</taxon>
        <taxon>Poaceae</taxon>
        <taxon>BOP clade</taxon>
        <taxon>Pooideae</taxon>
        <taxon>Stipodae</taxon>
        <taxon>Brachypodieae</taxon>
        <taxon>Brachypodium</taxon>
    </lineage>
</organism>
<protein>
    <recommendedName>
        <fullName evidence="8">Pentacotripeptide-repeat region of PRORP domain-containing protein</fullName>
    </recommendedName>
</protein>
<dbReference type="NCBIfam" id="TIGR00756">
    <property type="entry name" value="PPR"/>
    <property type="match status" value="3"/>
</dbReference>
<dbReference type="HOGENOM" id="CLU_002706_0_2_1"/>
<dbReference type="PROSITE" id="PS51375">
    <property type="entry name" value="PPR"/>
    <property type="match status" value="3"/>
</dbReference>
<evidence type="ECO:0000256" key="4">
    <source>
        <dbReference type="PROSITE-ProRule" id="PRU00708"/>
    </source>
</evidence>
<dbReference type="FunFam" id="1.25.40.10:FF:000797">
    <property type="entry name" value="Pentatricopeptide repeat-containing protein chloroplastic"/>
    <property type="match status" value="1"/>
</dbReference>
<reference evidence="6" key="3">
    <citation type="submission" date="2018-08" db="UniProtKB">
        <authorList>
            <consortium name="EnsemblPlants"/>
        </authorList>
    </citation>
    <scope>IDENTIFICATION</scope>
    <source>
        <strain evidence="6">cv. Bd21</strain>
    </source>
</reference>
<evidence type="ECO:0000256" key="1">
    <source>
        <dbReference type="ARBA" id="ARBA00022737"/>
    </source>
</evidence>
<dbReference type="PANTHER" id="PTHR47926:SF535">
    <property type="entry name" value="PENTACOTRIPEPTIDE-REPEAT REGION OF PRORP DOMAIN-CONTAINING PROTEIN"/>
    <property type="match status" value="1"/>
</dbReference>
<dbReference type="GO" id="GO:0005737">
    <property type="term" value="C:cytoplasm"/>
    <property type="evidence" value="ECO:0007669"/>
    <property type="project" value="UniProtKB-ARBA"/>
</dbReference>
<keyword evidence="2" id="KW-0809">Transit peptide</keyword>
<dbReference type="Proteomes" id="UP000008810">
    <property type="component" value="Chromosome 1"/>
</dbReference>
<accession>I1H554</accession>
<dbReference type="PANTHER" id="PTHR47926">
    <property type="entry name" value="PENTATRICOPEPTIDE REPEAT-CONTAINING PROTEIN"/>
    <property type="match status" value="1"/>
</dbReference>
<feature type="repeat" description="PPR" evidence="4">
    <location>
        <begin position="298"/>
        <end position="328"/>
    </location>
</feature>
<dbReference type="Pfam" id="PF13812">
    <property type="entry name" value="PPR_3"/>
    <property type="match status" value="1"/>
</dbReference>
<dbReference type="KEGG" id="bdi:100846747"/>
<dbReference type="InterPro" id="IPR011990">
    <property type="entry name" value="TPR-like_helical_dom_sf"/>
</dbReference>
<proteinExistence type="inferred from homology"/>
<dbReference type="EMBL" id="CM000880">
    <property type="protein sequence ID" value="PNT77346.1"/>
    <property type="molecule type" value="Genomic_DNA"/>
</dbReference>
<dbReference type="GeneID" id="100846747"/>
<dbReference type="InterPro" id="IPR046848">
    <property type="entry name" value="E_motif"/>
</dbReference>
<dbReference type="Gene3D" id="1.25.40.10">
    <property type="entry name" value="Tetratricopeptide repeat domain"/>
    <property type="match status" value="3"/>
</dbReference>
<dbReference type="GO" id="GO:0009451">
    <property type="term" value="P:RNA modification"/>
    <property type="evidence" value="ECO:0000318"/>
    <property type="project" value="GO_Central"/>
</dbReference>
<dbReference type="AlphaFoldDB" id="I1H554"/>
<reference evidence="5" key="2">
    <citation type="submission" date="2017-06" db="EMBL/GenBank/DDBJ databases">
        <title>WGS assembly of Brachypodium distachyon.</title>
        <authorList>
            <consortium name="The International Brachypodium Initiative"/>
            <person name="Lucas S."/>
            <person name="Harmon-Smith M."/>
            <person name="Lail K."/>
            <person name="Tice H."/>
            <person name="Grimwood J."/>
            <person name="Bruce D."/>
            <person name="Barry K."/>
            <person name="Shu S."/>
            <person name="Lindquist E."/>
            <person name="Wang M."/>
            <person name="Pitluck S."/>
            <person name="Vogel J.P."/>
            <person name="Garvin D.F."/>
            <person name="Mockler T.C."/>
            <person name="Schmutz J."/>
            <person name="Rokhsar D."/>
            <person name="Bevan M.W."/>
        </authorList>
    </citation>
    <scope>NUCLEOTIDE SEQUENCE</scope>
    <source>
        <strain evidence="5">Bd21</strain>
    </source>
</reference>
<feature type="repeat" description="PPR" evidence="4">
    <location>
        <begin position="227"/>
        <end position="262"/>
    </location>
</feature>
<dbReference type="EnsemblPlants" id="PNT77346">
    <property type="protein sequence ID" value="PNT77346"/>
    <property type="gene ID" value="BRADI_1g61520v3"/>
</dbReference>
<name>I1H554_BRADI</name>
<evidence type="ECO:0000313" key="7">
    <source>
        <dbReference type="Proteomes" id="UP000008810"/>
    </source>
</evidence>
<feature type="repeat" description="PPR" evidence="4">
    <location>
        <begin position="329"/>
        <end position="363"/>
    </location>
</feature>
<evidence type="ECO:0008006" key="8">
    <source>
        <dbReference type="Google" id="ProtNLM"/>
    </source>
</evidence>
<gene>
    <name evidence="6" type="primary">LOC100846747</name>
    <name evidence="5" type="ORF">BRADI_1g61520v3</name>
</gene>
<dbReference type="eggNOG" id="KOG4197">
    <property type="taxonomic scope" value="Eukaryota"/>
</dbReference>